<feature type="transmembrane region" description="Helical" evidence="1">
    <location>
        <begin position="20"/>
        <end position="40"/>
    </location>
</feature>
<protein>
    <recommendedName>
        <fullName evidence="4">DUF502 domain-containing protein</fullName>
    </recommendedName>
</protein>
<reference evidence="2 3" key="2">
    <citation type="submission" date="2015-10" db="EMBL/GenBank/DDBJ databases">
        <title>Draft Genome Sequence of Prosthecomicrobium hirschii ATCC 27832.</title>
        <authorList>
            <person name="Daniel J."/>
            <person name="Givan S.A."/>
            <person name="Brun Y.V."/>
            <person name="Brown P.J."/>
        </authorList>
    </citation>
    <scope>NUCLEOTIDE SEQUENCE [LARGE SCALE GENOMIC DNA]</scope>
    <source>
        <strain evidence="2 3">16</strain>
    </source>
</reference>
<evidence type="ECO:0000313" key="2">
    <source>
        <dbReference type="EMBL" id="KPL51014.1"/>
    </source>
</evidence>
<evidence type="ECO:0000256" key="1">
    <source>
        <dbReference type="SAM" id="Phobius"/>
    </source>
</evidence>
<dbReference type="OrthoDB" id="9780267at2"/>
<gene>
    <name evidence="2" type="ORF">ABB55_01240</name>
</gene>
<dbReference type="AlphaFoldDB" id="A0A0P6W9G2"/>
<reference evidence="2 3" key="1">
    <citation type="submission" date="2015-09" db="EMBL/GenBank/DDBJ databases">
        <authorList>
            <person name="Jackson K.R."/>
            <person name="Lunt B.L."/>
            <person name="Fisher J.N.B."/>
            <person name="Gardner A.V."/>
            <person name="Bailey M.E."/>
            <person name="Deus L.M."/>
            <person name="Earl A.S."/>
            <person name="Gibby P.D."/>
            <person name="Hartmann K.A."/>
            <person name="Liu J.E."/>
            <person name="Manci A.M."/>
            <person name="Nielsen D.A."/>
            <person name="Solomon M.B."/>
            <person name="Breakwell D.P."/>
            <person name="Burnett S.H."/>
            <person name="Grose J.H."/>
        </authorList>
    </citation>
    <scope>NUCLEOTIDE SEQUENCE [LARGE SCALE GENOMIC DNA]</scope>
    <source>
        <strain evidence="2 3">16</strain>
    </source>
</reference>
<evidence type="ECO:0000313" key="3">
    <source>
        <dbReference type="Proteomes" id="UP000048984"/>
    </source>
</evidence>
<keyword evidence="1" id="KW-0472">Membrane</keyword>
<accession>A0A0P6W9G2</accession>
<dbReference type="EMBL" id="LJYW01000001">
    <property type="protein sequence ID" value="KPL51014.1"/>
    <property type="molecule type" value="Genomic_DNA"/>
</dbReference>
<proteinExistence type="predicted"/>
<dbReference type="InterPro" id="IPR007462">
    <property type="entry name" value="COV1-like"/>
</dbReference>
<dbReference type="RefSeq" id="WP_054357177.1">
    <property type="nucleotide sequence ID" value="NZ_JAPCYQ010000001.1"/>
</dbReference>
<keyword evidence="1" id="KW-0812">Transmembrane</keyword>
<sequence>MAEEHQQRQNAVTQLRNNFVTGIVVVGPLAITFYIARSLIDWVDATVKPLIPPSWNPDTYLPFALPGFGLLVGMIGITMLGAATASLIGRSLISYGEQLLDRTPFVRPVYKTLKQVFETVVANRANSFTQAGLIEWPRKGVWSIVFVSAPARGEIRARLGPDSDFLTVFIPTTPNPTGGYIMFVPRRDVILLDMSIEDAAKLVISAGLVVPEERLRFPVADVPG</sequence>
<evidence type="ECO:0008006" key="4">
    <source>
        <dbReference type="Google" id="ProtNLM"/>
    </source>
</evidence>
<dbReference type="PANTHER" id="PTHR31876:SF26">
    <property type="entry name" value="PROTEIN LIKE COV 2"/>
    <property type="match status" value="1"/>
</dbReference>
<name>A0A0P6W9G2_9HYPH</name>
<keyword evidence="1" id="KW-1133">Transmembrane helix</keyword>
<organism evidence="2 3">
    <name type="scientific">Prosthecodimorpha hirschii</name>
    <dbReference type="NCBI Taxonomy" id="665126"/>
    <lineage>
        <taxon>Bacteria</taxon>
        <taxon>Pseudomonadati</taxon>
        <taxon>Pseudomonadota</taxon>
        <taxon>Alphaproteobacteria</taxon>
        <taxon>Hyphomicrobiales</taxon>
        <taxon>Ancalomicrobiaceae</taxon>
        <taxon>Prosthecodimorpha</taxon>
    </lineage>
</organism>
<dbReference type="Pfam" id="PF04367">
    <property type="entry name" value="DUF502"/>
    <property type="match status" value="1"/>
</dbReference>
<dbReference type="PANTHER" id="PTHR31876">
    <property type="entry name" value="COV-LIKE PROTEIN 1"/>
    <property type="match status" value="1"/>
</dbReference>
<keyword evidence="3" id="KW-1185">Reference proteome</keyword>
<feature type="transmembrane region" description="Helical" evidence="1">
    <location>
        <begin position="60"/>
        <end position="88"/>
    </location>
</feature>
<dbReference type="Proteomes" id="UP000048984">
    <property type="component" value="Unassembled WGS sequence"/>
</dbReference>
<comment type="caution">
    <text evidence="2">The sequence shown here is derived from an EMBL/GenBank/DDBJ whole genome shotgun (WGS) entry which is preliminary data.</text>
</comment>